<evidence type="ECO:0000256" key="9">
    <source>
        <dbReference type="ARBA" id="ARBA00041175"/>
    </source>
</evidence>
<feature type="domain" description="PTS EIIA type-2" evidence="11">
    <location>
        <begin position="534"/>
        <end position="677"/>
    </location>
</feature>
<evidence type="ECO:0000259" key="11">
    <source>
        <dbReference type="PROSITE" id="PS51094"/>
    </source>
</evidence>
<evidence type="ECO:0000313" key="15">
    <source>
        <dbReference type="Proteomes" id="UP001199631"/>
    </source>
</evidence>
<evidence type="ECO:0000256" key="7">
    <source>
        <dbReference type="ARBA" id="ARBA00022777"/>
    </source>
</evidence>
<dbReference type="InterPro" id="IPR036634">
    <property type="entry name" value="PRD_sf"/>
</dbReference>
<reference evidence="14 15" key="1">
    <citation type="journal article" date="2022" name="Evol. Bioinform. Online">
        <title>Draft Genome Sequence of Oceanobacillus jordanicus Strain GSFE11, a Halotolerant Plant Growth-Promoting Bacterial Endophyte Isolated From the Jordan Valley.</title>
        <authorList>
            <person name="Alhindi T."/>
            <person name="Albdaiwi R."/>
        </authorList>
    </citation>
    <scope>NUCLEOTIDE SEQUENCE [LARGE SCALE GENOMIC DNA]</scope>
    <source>
        <strain evidence="14 15">GSFE11</strain>
    </source>
</reference>
<dbReference type="SUPFAM" id="SSF63520">
    <property type="entry name" value="PTS-regulatory domain, PRD"/>
    <property type="match status" value="1"/>
</dbReference>
<keyword evidence="15" id="KW-1185">Reference proteome</keyword>
<keyword evidence="2" id="KW-0813">Transport</keyword>
<dbReference type="InterPro" id="IPR013011">
    <property type="entry name" value="PTS_EIIB_2"/>
</dbReference>
<dbReference type="RefSeq" id="WP_238017450.1">
    <property type="nucleotide sequence ID" value="NZ_JAIFZM010000001.1"/>
</dbReference>
<keyword evidence="5" id="KW-0808">Transferase</keyword>
<evidence type="ECO:0000259" key="12">
    <source>
        <dbReference type="PROSITE" id="PS51099"/>
    </source>
</evidence>
<sequence>MFDQRSYRLFEEITKHEQITKQELMRQLNLTDRQLMYDLEKVNHALSCNKLPKFDIHHPTIHVDDQLKKLPKANLLLEMHTNPFTISEHDRVYLIYLYTFIRKEPVSNYHFQLVLRVSKNTALTDVKRLKDICKQWSSEFNYTRMDGYHIVGHEMDKRRMAIFSVNHLLSQPLGKEIIVLALKSWGNTEILIKTQQIINTFLKDKGLNLVKSRKAEMIIHLAFINVRNQHMDLLLTEFEKQLLERQSMFNYGKVLAEELFSEGGGNESYYVTIQLLTALQVVTSKDNRPLEVLAGQIVDEFERNTLLPIKQKEFLKQSLFDHLVPAFFRITFGIPLVNTLTETIKAEYTELFQFVERSLAPLTLWTGKDISEAEIGYFTMHFGGFLENTKKLKSDKITALIVCSNGLSSSIMLEAQLKDMFPEVVFCRVNSGDKLEDISTNTYDLVFSTVQVVSVKPLFIVKPLLSLVEKNYLNQSVIKQFPSLSERNFSVDQLMEVIKKHTEIKNENKLFSDLVNLFYSHNQSKGMHKPMLSELLTQETICFTDEILDWKNAIMEASQPLIQSNKVDKRYVNAMITNVEEVGTYIHIGKGIAIPHARPEDGVNQLGMSFLRTRKPVLLLDQDDHKIDIFICLAAVDSEAHLKALAQLTKILGDKDLLESIKSAETAEQVIEIIKKGEE</sequence>
<dbReference type="CDD" id="cd05568">
    <property type="entry name" value="PTS_IIB_bgl_like"/>
    <property type="match status" value="1"/>
</dbReference>
<proteinExistence type="predicted"/>
<dbReference type="Gene3D" id="1.10.1790.10">
    <property type="entry name" value="PRD domain"/>
    <property type="match status" value="1"/>
</dbReference>
<evidence type="ECO:0000256" key="3">
    <source>
        <dbReference type="ARBA" id="ARBA00022490"/>
    </source>
</evidence>
<gene>
    <name evidence="14" type="ORF">K3T81_00570</name>
</gene>
<evidence type="ECO:0000256" key="5">
    <source>
        <dbReference type="ARBA" id="ARBA00022679"/>
    </source>
</evidence>
<keyword evidence="3" id="KW-0963">Cytoplasm</keyword>
<dbReference type="Gene3D" id="3.40.930.10">
    <property type="entry name" value="Mannitol-specific EII, Chain A"/>
    <property type="match status" value="1"/>
</dbReference>
<evidence type="ECO:0000256" key="4">
    <source>
        <dbReference type="ARBA" id="ARBA00022553"/>
    </source>
</evidence>
<dbReference type="PROSITE" id="PS00372">
    <property type="entry name" value="PTS_EIIA_TYPE_2_HIS"/>
    <property type="match status" value="1"/>
</dbReference>
<evidence type="ECO:0000313" key="14">
    <source>
        <dbReference type="EMBL" id="MCG3417626.1"/>
    </source>
</evidence>
<dbReference type="SUPFAM" id="SSF52794">
    <property type="entry name" value="PTS system IIB component-like"/>
    <property type="match status" value="1"/>
</dbReference>
<dbReference type="Pfam" id="PF00359">
    <property type="entry name" value="PTS_EIIA_2"/>
    <property type="match status" value="1"/>
</dbReference>
<evidence type="ECO:0000256" key="10">
    <source>
        <dbReference type="ARBA" id="ARBA00042072"/>
    </source>
</evidence>
<dbReference type="CDD" id="cd00211">
    <property type="entry name" value="PTS_IIA_fru"/>
    <property type="match status" value="1"/>
</dbReference>
<dbReference type="Gene3D" id="3.40.50.2300">
    <property type="match status" value="1"/>
</dbReference>
<dbReference type="InterPro" id="IPR051351">
    <property type="entry name" value="Ascorbate-PTS_EIIA_comp"/>
</dbReference>
<dbReference type="SUPFAM" id="SSF55804">
    <property type="entry name" value="Phoshotransferase/anion transport protein"/>
    <property type="match status" value="1"/>
</dbReference>
<dbReference type="PANTHER" id="PTHR36203:SF1">
    <property type="entry name" value="ASCORBATE-SPECIFIC PTS SYSTEM EIIA COMPONENT"/>
    <property type="match status" value="1"/>
</dbReference>
<evidence type="ECO:0000256" key="8">
    <source>
        <dbReference type="ARBA" id="ARBA00037387"/>
    </source>
</evidence>
<name>A0AAW5B1W9_9BACI</name>
<dbReference type="InterPro" id="IPR011608">
    <property type="entry name" value="PRD"/>
</dbReference>
<organism evidence="14 15">
    <name type="scientific">Oceanobacillus jordanicus</name>
    <dbReference type="NCBI Taxonomy" id="2867266"/>
    <lineage>
        <taxon>Bacteria</taxon>
        <taxon>Bacillati</taxon>
        <taxon>Bacillota</taxon>
        <taxon>Bacilli</taxon>
        <taxon>Bacillales</taxon>
        <taxon>Bacillaceae</taxon>
        <taxon>Oceanobacillus</taxon>
    </lineage>
</organism>
<evidence type="ECO:0000256" key="1">
    <source>
        <dbReference type="ARBA" id="ARBA00004496"/>
    </source>
</evidence>
<feature type="domain" description="PRD" evidence="13">
    <location>
        <begin position="285"/>
        <end position="392"/>
    </location>
</feature>
<dbReference type="GO" id="GO:0006355">
    <property type="term" value="P:regulation of DNA-templated transcription"/>
    <property type="evidence" value="ECO:0007669"/>
    <property type="project" value="InterPro"/>
</dbReference>
<dbReference type="PANTHER" id="PTHR36203">
    <property type="entry name" value="ASCORBATE-SPECIFIC PTS SYSTEM EIIA COMPONENT"/>
    <property type="match status" value="1"/>
</dbReference>
<dbReference type="EMBL" id="JAIFZM010000001">
    <property type="protein sequence ID" value="MCG3417626.1"/>
    <property type="molecule type" value="Genomic_DNA"/>
</dbReference>
<comment type="subcellular location">
    <subcellularLocation>
        <location evidence="1">Cytoplasm</location>
    </subcellularLocation>
</comment>
<keyword evidence="7" id="KW-0418">Kinase</keyword>
<dbReference type="PROSITE" id="PS51372">
    <property type="entry name" value="PRD_2"/>
    <property type="match status" value="1"/>
</dbReference>
<dbReference type="PROSITE" id="PS51099">
    <property type="entry name" value="PTS_EIIB_TYPE_2"/>
    <property type="match status" value="1"/>
</dbReference>
<dbReference type="Proteomes" id="UP001199631">
    <property type="component" value="Unassembled WGS sequence"/>
</dbReference>
<keyword evidence="6" id="KW-0598">Phosphotransferase system</keyword>
<dbReference type="PROSITE" id="PS51094">
    <property type="entry name" value="PTS_EIIA_TYPE_2"/>
    <property type="match status" value="1"/>
</dbReference>
<dbReference type="GO" id="GO:0009401">
    <property type="term" value="P:phosphoenolpyruvate-dependent sugar phosphotransferase system"/>
    <property type="evidence" value="ECO:0007669"/>
    <property type="project" value="UniProtKB-KW"/>
</dbReference>
<dbReference type="GO" id="GO:0005737">
    <property type="term" value="C:cytoplasm"/>
    <property type="evidence" value="ECO:0007669"/>
    <property type="project" value="UniProtKB-SubCell"/>
</dbReference>
<dbReference type="InterPro" id="IPR036095">
    <property type="entry name" value="PTS_EIIB-like_sf"/>
</dbReference>
<dbReference type="AlphaFoldDB" id="A0AAW5B1W9"/>
<dbReference type="Pfam" id="PF00874">
    <property type="entry name" value="PRD"/>
    <property type="match status" value="1"/>
</dbReference>
<keyword evidence="4" id="KW-0597">Phosphoprotein</keyword>
<dbReference type="InterPro" id="IPR016152">
    <property type="entry name" value="PTrfase/Anion_transptr"/>
</dbReference>
<dbReference type="GO" id="GO:0008982">
    <property type="term" value="F:protein-N(PI)-phosphohistidine-sugar phosphotransferase activity"/>
    <property type="evidence" value="ECO:0007669"/>
    <property type="project" value="InterPro"/>
</dbReference>
<evidence type="ECO:0000259" key="13">
    <source>
        <dbReference type="PROSITE" id="PS51372"/>
    </source>
</evidence>
<dbReference type="InterPro" id="IPR002178">
    <property type="entry name" value="PTS_EIIA_type-2_dom"/>
</dbReference>
<comment type="function">
    <text evidence="8">The phosphoenolpyruvate-dependent sugar phosphotransferase system (sugar PTS), a major carbohydrate active transport system, catalyzes the phosphorylation of incoming sugar substrates concomitantly with their translocation across the cell membrane. The enzyme II UlaABC PTS system is involved in ascorbate transport.</text>
</comment>
<evidence type="ECO:0000256" key="6">
    <source>
        <dbReference type="ARBA" id="ARBA00022683"/>
    </source>
</evidence>
<feature type="domain" description="PTS EIIB type-2" evidence="12">
    <location>
        <begin position="397"/>
        <end position="485"/>
    </location>
</feature>
<dbReference type="GO" id="GO:0016301">
    <property type="term" value="F:kinase activity"/>
    <property type="evidence" value="ECO:0007669"/>
    <property type="project" value="UniProtKB-KW"/>
</dbReference>
<evidence type="ECO:0000256" key="2">
    <source>
        <dbReference type="ARBA" id="ARBA00022448"/>
    </source>
</evidence>
<protein>
    <recommendedName>
        <fullName evidence="9">Ascorbate-specific PTS system EIIA component</fullName>
    </recommendedName>
    <alternativeName>
        <fullName evidence="10">Ascorbate-specific phosphotransferase enzyme IIA component</fullName>
    </alternativeName>
</protein>
<comment type="caution">
    <text evidence="14">The sequence shown here is derived from an EMBL/GenBank/DDBJ whole genome shotgun (WGS) entry which is preliminary data.</text>
</comment>
<accession>A0AAW5B1W9</accession>